<keyword evidence="7 11" id="KW-0547">Nucleotide-binding</keyword>
<keyword evidence="5 11" id="KW-0808">Transferase</keyword>
<evidence type="ECO:0000256" key="10">
    <source>
        <dbReference type="ARBA" id="ARBA00048721"/>
    </source>
</evidence>
<comment type="similarity">
    <text evidence="3 11">Belongs to the NadD family.</text>
</comment>
<dbReference type="InterPro" id="IPR004821">
    <property type="entry name" value="Cyt_trans-like"/>
</dbReference>
<dbReference type="Gene3D" id="3.40.50.620">
    <property type="entry name" value="HUPs"/>
    <property type="match status" value="1"/>
</dbReference>
<gene>
    <name evidence="11" type="primary">nadD</name>
    <name evidence="13" type="ORF">HWI92_19270</name>
</gene>
<evidence type="ECO:0000256" key="8">
    <source>
        <dbReference type="ARBA" id="ARBA00022840"/>
    </source>
</evidence>
<keyword evidence="14" id="KW-1185">Reference proteome</keyword>
<dbReference type="SUPFAM" id="SSF52374">
    <property type="entry name" value="Nucleotidylyl transferase"/>
    <property type="match status" value="1"/>
</dbReference>
<evidence type="ECO:0000256" key="4">
    <source>
        <dbReference type="ARBA" id="ARBA00022642"/>
    </source>
</evidence>
<evidence type="ECO:0000313" key="14">
    <source>
        <dbReference type="Proteomes" id="UP000612680"/>
    </source>
</evidence>
<dbReference type="PANTHER" id="PTHR39321">
    <property type="entry name" value="NICOTINATE-NUCLEOTIDE ADENYLYLTRANSFERASE-RELATED"/>
    <property type="match status" value="1"/>
</dbReference>
<accession>A0ABX7I9V3</accession>
<reference evidence="13 14" key="1">
    <citation type="submission" date="2020-06" db="EMBL/GenBank/DDBJ databases">
        <title>Dyadobacter sandarakinus sp. nov., isolated from the soil of the Arctic Yellow River Station.</title>
        <authorList>
            <person name="Zhang Y."/>
            <person name="Peng F."/>
        </authorList>
    </citation>
    <scope>NUCLEOTIDE SEQUENCE [LARGE SCALE GENOMIC DNA]</scope>
    <source>
        <strain evidence="13 14">Q3-56</strain>
    </source>
</reference>
<dbReference type="EMBL" id="CP056775">
    <property type="protein sequence ID" value="QRR02897.1"/>
    <property type="molecule type" value="Genomic_DNA"/>
</dbReference>
<evidence type="ECO:0000256" key="9">
    <source>
        <dbReference type="ARBA" id="ARBA00023027"/>
    </source>
</evidence>
<keyword evidence="6 11" id="KW-0548">Nucleotidyltransferase</keyword>
<evidence type="ECO:0000256" key="7">
    <source>
        <dbReference type="ARBA" id="ARBA00022741"/>
    </source>
</evidence>
<dbReference type="InterPro" id="IPR014729">
    <property type="entry name" value="Rossmann-like_a/b/a_fold"/>
</dbReference>
<protein>
    <recommendedName>
        <fullName evidence="11">Probable nicotinate-nucleotide adenylyltransferase</fullName>
        <ecNumber evidence="11">2.7.7.18</ecNumber>
    </recommendedName>
    <alternativeName>
        <fullName evidence="11">Deamido-NAD(+) diphosphorylase</fullName>
    </alternativeName>
    <alternativeName>
        <fullName evidence="11">Deamido-NAD(+) pyrophosphorylase</fullName>
    </alternativeName>
    <alternativeName>
        <fullName evidence="11">Nicotinate mononucleotide adenylyltransferase</fullName>
        <shortName evidence="11">NaMN adenylyltransferase</shortName>
    </alternativeName>
</protein>
<keyword evidence="8 11" id="KW-0067">ATP-binding</keyword>
<dbReference type="Pfam" id="PF01467">
    <property type="entry name" value="CTP_transf_like"/>
    <property type="match status" value="1"/>
</dbReference>
<evidence type="ECO:0000256" key="6">
    <source>
        <dbReference type="ARBA" id="ARBA00022695"/>
    </source>
</evidence>
<evidence type="ECO:0000259" key="12">
    <source>
        <dbReference type="Pfam" id="PF01467"/>
    </source>
</evidence>
<dbReference type="NCBIfam" id="NF000840">
    <property type="entry name" value="PRK00071.1-3"/>
    <property type="match status" value="1"/>
</dbReference>
<feature type="domain" description="Cytidyltransferase-like" evidence="12">
    <location>
        <begin position="5"/>
        <end position="162"/>
    </location>
</feature>
<dbReference type="HAMAP" id="MF_00244">
    <property type="entry name" value="NaMN_adenylyltr"/>
    <property type="match status" value="1"/>
</dbReference>
<dbReference type="Proteomes" id="UP000612680">
    <property type="component" value="Chromosome"/>
</dbReference>
<dbReference type="NCBIfam" id="TIGR00482">
    <property type="entry name" value="nicotinate (nicotinamide) nucleotide adenylyltransferase"/>
    <property type="match status" value="1"/>
</dbReference>
<comment type="function">
    <text evidence="1 11">Catalyzes the reversible adenylation of nicotinate mononucleotide (NaMN) to nicotinic acid adenine dinucleotide (NaAD).</text>
</comment>
<comment type="catalytic activity">
    <reaction evidence="10 11">
        <text>nicotinate beta-D-ribonucleotide + ATP + H(+) = deamido-NAD(+) + diphosphate</text>
        <dbReference type="Rhea" id="RHEA:22860"/>
        <dbReference type="ChEBI" id="CHEBI:15378"/>
        <dbReference type="ChEBI" id="CHEBI:30616"/>
        <dbReference type="ChEBI" id="CHEBI:33019"/>
        <dbReference type="ChEBI" id="CHEBI:57502"/>
        <dbReference type="ChEBI" id="CHEBI:58437"/>
        <dbReference type="EC" id="2.7.7.18"/>
    </reaction>
</comment>
<evidence type="ECO:0000256" key="5">
    <source>
        <dbReference type="ARBA" id="ARBA00022679"/>
    </source>
</evidence>
<dbReference type="EC" id="2.7.7.18" evidence="11"/>
<dbReference type="RefSeq" id="WP_204658314.1">
    <property type="nucleotide sequence ID" value="NZ_CP056775.1"/>
</dbReference>
<dbReference type="PANTHER" id="PTHR39321:SF3">
    <property type="entry name" value="PHOSPHOPANTETHEINE ADENYLYLTRANSFERASE"/>
    <property type="match status" value="1"/>
</dbReference>
<proteinExistence type="inferred from homology"/>
<name>A0ABX7I9V3_9BACT</name>
<evidence type="ECO:0000313" key="13">
    <source>
        <dbReference type="EMBL" id="QRR02897.1"/>
    </source>
</evidence>
<dbReference type="InterPro" id="IPR005248">
    <property type="entry name" value="NadD/NMNAT"/>
</dbReference>
<keyword evidence="4 11" id="KW-0662">Pyridine nucleotide biosynthesis</keyword>
<evidence type="ECO:0000256" key="2">
    <source>
        <dbReference type="ARBA" id="ARBA00005019"/>
    </source>
</evidence>
<sequence>MKIGLFFGSFNPIHIGHLIIANTMATQTDLEQIWFVVSPQNPFKKNSSLLHEFDRYDLVQRAISDNAFFKVSDIEFHMPKPSYTIDTIARLQEKYPQHEFRLIIGEDNLAQFPNWKNHDKILEYTGLYVYPRPDSKKHGFKEHPAVRFVDAPLLDISATYIRDCIRTGRSIRYMVPEPVEQLIRIKKFFI</sequence>
<dbReference type="NCBIfam" id="TIGR00125">
    <property type="entry name" value="cyt_tran_rel"/>
    <property type="match status" value="1"/>
</dbReference>
<comment type="pathway">
    <text evidence="2 11">Cofactor biosynthesis; NAD(+) biosynthesis; deamido-NAD(+) from nicotinate D-ribonucleotide: step 1/1.</text>
</comment>
<evidence type="ECO:0000256" key="11">
    <source>
        <dbReference type="HAMAP-Rule" id="MF_00244"/>
    </source>
</evidence>
<evidence type="ECO:0000256" key="3">
    <source>
        <dbReference type="ARBA" id="ARBA00009014"/>
    </source>
</evidence>
<dbReference type="GO" id="GO:0004515">
    <property type="term" value="F:nicotinate-nucleotide adenylyltransferase activity"/>
    <property type="evidence" value="ECO:0007669"/>
    <property type="project" value="UniProtKB-EC"/>
</dbReference>
<organism evidence="13 14">
    <name type="scientific">Dyadobacter sandarakinus</name>
    <dbReference type="NCBI Taxonomy" id="2747268"/>
    <lineage>
        <taxon>Bacteria</taxon>
        <taxon>Pseudomonadati</taxon>
        <taxon>Bacteroidota</taxon>
        <taxon>Cytophagia</taxon>
        <taxon>Cytophagales</taxon>
        <taxon>Spirosomataceae</taxon>
        <taxon>Dyadobacter</taxon>
    </lineage>
</organism>
<evidence type="ECO:0000256" key="1">
    <source>
        <dbReference type="ARBA" id="ARBA00002324"/>
    </source>
</evidence>
<keyword evidence="9 11" id="KW-0520">NAD</keyword>
<dbReference type="CDD" id="cd02165">
    <property type="entry name" value="NMNAT"/>
    <property type="match status" value="1"/>
</dbReference>